<accession>I0Z4I8</accession>
<gene>
    <name evidence="7" type="ORF">COCSUDRAFT_28101</name>
</gene>
<dbReference type="GeneID" id="17043559"/>
<dbReference type="Pfam" id="PF00687">
    <property type="entry name" value="Ribosomal_L1"/>
    <property type="match status" value="1"/>
</dbReference>
<dbReference type="RefSeq" id="XP_005650101.1">
    <property type="nucleotide sequence ID" value="XM_005650044.1"/>
</dbReference>
<dbReference type="STRING" id="574566.I0Z4I8"/>
<dbReference type="PANTHER" id="PTHR36427">
    <property type="entry name" value="54S RIBOSOMAL PROTEIN L1, MITOCHONDRIAL"/>
    <property type="match status" value="1"/>
</dbReference>
<dbReference type="SUPFAM" id="SSF56808">
    <property type="entry name" value="Ribosomal protein L1"/>
    <property type="match status" value="1"/>
</dbReference>
<evidence type="ECO:0000256" key="1">
    <source>
        <dbReference type="ARBA" id="ARBA00010531"/>
    </source>
</evidence>
<evidence type="ECO:0000256" key="2">
    <source>
        <dbReference type="ARBA" id="ARBA00022730"/>
    </source>
</evidence>
<dbReference type="EMBL" id="AGSI01000004">
    <property type="protein sequence ID" value="EIE25557.1"/>
    <property type="molecule type" value="Genomic_DNA"/>
</dbReference>
<keyword evidence="5 6" id="KW-0687">Ribonucleoprotein</keyword>
<dbReference type="InterPro" id="IPR005878">
    <property type="entry name" value="Ribosom_uL1_bac-type"/>
</dbReference>
<evidence type="ECO:0000256" key="5">
    <source>
        <dbReference type="ARBA" id="ARBA00023274"/>
    </source>
</evidence>
<evidence type="ECO:0000313" key="7">
    <source>
        <dbReference type="EMBL" id="EIE25557.1"/>
    </source>
</evidence>
<dbReference type="GO" id="GO:0006412">
    <property type="term" value="P:translation"/>
    <property type="evidence" value="ECO:0007669"/>
    <property type="project" value="InterPro"/>
</dbReference>
<dbReference type="NCBIfam" id="TIGR01169">
    <property type="entry name" value="rplA_bact"/>
    <property type="match status" value="1"/>
</dbReference>
<dbReference type="GO" id="GO:0019843">
    <property type="term" value="F:rRNA binding"/>
    <property type="evidence" value="ECO:0007669"/>
    <property type="project" value="UniProtKB-KW"/>
</dbReference>
<dbReference type="InterPro" id="IPR023673">
    <property type="entry name" value="Ribosomal_uL1_CS"/>
</dbReference>
<comment type="caution">
    <text evidence="7">The sequence shown here is derived from an EMBL/GenBank/DDBJ whole genome shotgun (WGS) entry which is preliminary data.</text>
</comment>
<dbReference type="KEGG" id="csl:COCSUDRAFT_28101"/>
<dbReference type="Proteomes" id="UP000007264">
    <property type="component" value="Unassembled WGS sequence"/>
</dbReference>
<evidence type="ECO:0000256" key="6">
    <source>
        <dbReference type="RuleBase" id="RU000659"/>
    </source>
</evidence>
<evidence type="ECO:0000256" key="4">
    <source>
        <dbReference type="ARBA" id="ARBA00022980"/>
    </source>
</evidence>
<dbReference type="CDD" id="cd00403">
    <property type="entry name" value="Ribosomal_L1"/>
    <property type="match status" value="1"/>
</dbReference>
<organism evidence="7 8">
    <name type="scientific">Coccomyxa subellipsoidea (strain C-169)</name>
    <name type="common">Green microalga</name>
    <dbReference type="NCBI Taxonomy" id="574566"/>
    <lineage>
        <taxon>Eukaryota</taxon>
        <taxon>Viridiplantae</taxon>
        <taxon>Chlorophyta</taxon>
        <taxon>core chlorophytes</taxon>
        <taxon>Trebouxiophyceae</taxon>
        <taxon>Trebouxiophyceae incertae sedis</taxon>
        <taxon>Coccomyxaceae</taxon>
        <taxon>Coccomyxa</taxon>
        <taxon>Coccomyxa subellipsoidea</taxon>
    </lineage>
</organism>
<keyword evidence="8" id="KW-1185">Reference proteome</keyword>
<dbReference type="FunFam" id="3.40.50.790:FF:000001">
    <property type="entry name" value="50S ribosomal protein L1"/>
    <property type="match status" value="1"/>
</dbReference>
<comment type="similarity">
    <text evidence="1 6">Belongs to the universal ribosomal protein uL1 family.</text>
</comment>
<dbReference type="PROSITE" id="PS01199">
    <property type="entry name" value="RIBOSOMAL_L1"/>
    <property type="match status" value="1"/>
</dbReference>
<keyword evidence="3" id="KW-0694">RNA-binding</keyword>
<keyword evidence="4 6" id="KW-0689">Ribosomal protein</keyword>
<dbReference type="GO" id="GO:0003735">
    <property type="term" value="F:structural constituent of ribosome"/>
    <property type="evidence" value="ECO:0007669"/>
    <property type="project" value="InterPro"/>
</dbReference>
<dbReference type="InterPro" id="IPR016095">
    <property type="entry name" value="Ribosomal_uL1_3-a/b-sand"/>
</dbReference>
<dbReference type="AlphaFoldDB" id="I0Z4I8"/>
<evidence type="ECO:0000313" key="8">
    <source>
        <dbReference type="Proteomes" id="UP000007264"/>
    </source>
</evidence>
<dbReference type="Gene3D" id="3.30.190.20">
    <property type="match status" value="1"/>
</dbReference>
<protein>
    <recommendedName>
        <fullName evidence="6">Ribosomal protein</fullName>
    </recommendedName>
</protein>
<dbReference type="InterPro" id="IPR023674">
    <property type="entry name" value="Ribosomal_uL1-like"/>
</dbReference>
<keyword evidence="2" id="KW-0699">rRNA-binding</keyword>
<sequence>MAAMGMVMHTAGHLPAQRTATIPLANRSPVGRWCCAQPVPVARLPLRISQRDASYVCSAAAVDVEALEAQVQAGSAVNEDEYVVPKNLAPVNKKRSRRFKEQQQKVPQRAEALEPLDALKAALSTASLKFTETVEFHARLNIDPKYTDQQLRATVRLPKGTGKELRVAVLCKADLEAAAREAGADFVGAEDLIEEIAGGMMDFDKLVATPDMMPKAAKLGRVLGPRGLMPNPKAGTVTTDIAAAVKDFKGGKVEYRADKAGNVHVGMGKADFSADALLENLKAVQESIDANRPSGAKGQFWKSITLCTTMGPGIRVSYPILRDMAGAPS</sequence>
<dbReference type="eggNOG" id="KOG1569">
    <property type="taxonomic scope" value="Eukaryota"/>
</dbReference>
<dbReference type="Gene3D" id="3.40.50.790">
    <property type="match status" value="1"/>
</dbReference>
<dbReference type="HAMAP" id="MF_01318_B">
    <property type="entry name" value="Ribosomal_uL1_B"/>
    <property type="match status" value="1"/>
</dbReference>
<evidence type="ECO:0000256" key="3">
    <source>
        <dbReference type="ARBA" id="ARBA00022884"/>
    </source>
</evidence>
<proteinExistence type="inferred from homology"/>
<dbReference type="GO" id="GO:0015934">
    <property type="term" value="C:large ribosomal subunit"/>
    <property type="evidence" value="ECO:0007669"/>
    <property type="project" value="InterPro"/>
</dbReference>
<dbReference type="OrthoDB" id="1747252at2759"/>
<name>I0Z4I8_COCSC</name>
<reference evidence="7 8" key="1">
    <citation type="journal article" date="2012" name="Genome Biol.">
        <title>The genome of the polar eukaryotic microalga coccomyxa subellipsoidea reveals traits of cold adaptation.</title>
        <authorList>
            <person name="Blanc G."/>
            <person name="Agarkova I."/>
            <person name="Grimwood J."/>
            <person name="Kuo A."/>
            <person name="Brueggeman A."/>
            <person name="Dunigan D."/>
            <person name="Gurnon J."/>
            <person name="Ladunga I."/>
            <person name="Lindquist E."/>
            <person name="Lucas S."/>
            <person name="Pangilinan J."/>
            <person name="Proschold T."/>
            <person name="Salamov A."/>
            <person name="Schmutz J."/>
            <person name="Weeks D."/>
            <person name="Yamada T."/>
            <person name="Claverie J.M."/>
            <person name="Grigoriev I."/>
            <person name="Van Etten J."/>
            <person name="Lomsadze A."/>
            <person name="Borodovsky M."/>
        </authorList>
    </citation>
    <scope>NUCLEOTIDE SEQUENCE [LARGE SCALE GENOMIC DNA]</scope>
    <source>
        <strain evidence="7 8">C-169</strain>
    </source>
</reference>
<dbReference type="InterPro" id="IPR028364">
    <property type="entry name" value="Ribosomal_uL1/biogenesis"/>
</dbReference>
<dbReference type="PANTHER" id="PTHR36427:SF3">
    <property type="entry name" value="LARGE RIBOSOMAL SUBUNIT PROTEIN UL1M"/>
    <property type="match status" value="1"/>
</dbReference>